<feature type="domain" description="Beta-ketoacyl-[acyl-carrier-protein] synthase III C-terminal" evidence="4">
    <location>
        <begin position="239"/>
        <end position="327"/>
    </location>
</feature>
<dbReference type="EC" id="2.3.1.-" evidence="3"/>
<dbReference type="AlphaFoldDB" id="A0A9W6N4J9"/>
<dbReference type="GO" id="GO:0009102">
    <property type="term" value="P:biotin biosynthetic process"/>
    <property type="evidence" value="ECO:0007669"/>
    <property type="project" value="UniProtKB-UniRule"/>
</dbReference>
<comment type="catalytic activity">
    <reaction evidence="3">
        <text>malonyl-[ACP] + an acyl-CoA + H(+) = a 3-oxoacyl-[ACP] + CO2 + CoA</text>
        <dbReference type="Rhea" id="RHEA:44448"/>
        <dbReference type="Rhea" id="RHEA-COMP:9623"/>
        <dbReference type="Rhea" id="RHEA-COMP:9916"/>
        <dbReference type="ChEBI" id="CHEBI:15378"/>
        <dbReference type="ChEBI" id="CHEBI:16526"/>
        <dbReference type="ChEBI" id="CHEBI:57287"/>
        <dbReference type="ChEBI" id="CHEBI:58342"/>
        <dbReference type="ChEBI" id="CHEBI:78449"/>
        <dbReference type="ChEBI" id="CHEBI:78776"/>
    </reaction>
</comment>
<keyword evidence="1 3" id="KW-0808">Transferase</keyword>
<evidence type="ECO:0000256" key="1">
    <source>
        <dbReference type="ARBA" id="ARBA00022679"/>
    </source>
</evidence>
<comment type="function">
    <text evidence="3">Involved in the formation of the biotin precursor pimeloyl-ACP. Catalyzes the condensation of glutaryl-CoA, an intermediate in lysine degradation, with malonyl-ACP to produce 3-oxopimeloyl-ACP.</text>
</comment>
<feature type="region of interest" description="ACP-binding" evidence="3">
    <location>
        <begin position="256"/>
        <end position="260"/>
    </location>
</feature>
<evidence type="ECO:0000256" key="2">
    <source>
        <dbReference type="ARBA" id="ARBA00023315"/>
    </source>
</evidence>
<comment type="similarity">
    <text evidence="3">Belongs to the thiolase-like superfamily. BioZ family.</text>
</comment>
<dbReference type="Pfam" id="PF08545">
    <property type="entry name" value="ACP_syn_III"/>
    <property type="match status" value="1"/>
</dbReference>
<feature type="active site" evidence="3">
    <location>
        <position position="285"/>
    </location>
</feature>
<dbReference type="NCBIfam" id="NF004623">
    <property type="entry name" value="PRK05963.1"/>
    <property type="match status" value="1"/>
</dbReference>
<dbReference type="EMBL" id="BSFK01000016">
    <property type="protein sequence ID" value="GLK78219.1"/>
    <property type="molecule type" value="Genomic_DNA"/>
</dbReference>
<gene>
    <name evidence="3" type="primary">bioZ</name>
    <name evidence="6" type="ORF">GCM10008171_34730</name>
</gene>
<dbReference type="Gene3D" id="3.40.47.10">
    <property type="match status" value="1"/>
</dbReference>
<keyword evidence="2 3" id="KW-0012">Acyltransferase</keyword>
<dbReference type="InterPro" id="IPR013747">
    <property type="entry name" value="ACP_syn_III_C"/>
</dbReference>
<proteinExistence type="inferred from homology"/>
<evidence type="ECO:0000313" key="6">
    <source>
        <dbReference type="EMBL" id="GLK78219.1"/>
    </source>
</evidence>
<comment type="caution">
    <text evidence="6">The sequence shown here is derived from an EMBL/GenBank/DDBJ whole genome shotgun (WGS) entry which is preliminary data.</text>
</comment>
<dbReference type="RefSeq" id="WP_271206023.1">
    <property type="nucleotide sequence ID" value="NZ_BSFK01000016.1"/>
</dbReference>
<dbReference type="Proteomes" id="UP001143364">
    <property type="component" value="Unassembled WGS sequence"/>
</dbReference>
<comment type="catalytic activity">
    <reaction evidence="3">
        <text>glutaryl-CoA + malonyl-[ACP] + H(+) = 3-oxo-6-carboxyhexanoyl-[ACP] + CO2 + CoA</text>
        <dbReference type="Rhea" id="RHEA:67904"/>
        <dbReference type="Rhea" id="RHEA-COMP:9623"/>
        <dbReference type="Rhea" id="RHEA-COMP:17387"/>
        <dbReference type="ChEBI" id="CHEBI:15378"/>
        <dbReference type="ChEBI" id="CHEBI:16526"/>
        <dbReference type="ChEBI" id="CHEBI:57287"/>
        <dbReference type="ChEBI" id="CHEBI:57378"/>
        <dbReference type="ChEBI" id="CHEBI:78449"/>
        <dbReference type="ChEBI" id="CHEBI:176519"/>
    </reaction>
</comment>
<dbReference type="GO" id="GO:0006633">
    <property type="term" value="P:fatty acid biosynthetic process"/>
    <property type="evidence" value="ECO:0007669"/>
    <property type="project" value="InterPro"/>
</dbReference>
<dbReference type="InterPro" id="IPR016039">
    <property type="entry name" value="Thiolase-like"/>
</dbReference>
<dbReference type="PANTHER" id="PTHR34069:SF2">
    <property type="entry name" value="BETA-KETOACYL-[ACYL-CARRIER-PROTEIN] SYNTHASE III"/>
    <property type="match status" value="1"/>
</dbReference>
<dbReference type="InterPro" id="IPR013751">
    <property type="entry name" value="ACP_syn_III_N"/>
</dbReference>
<dbReference type="InterPro" id="IPR046403">
    <property type="entry name" value="BioZ"/>
</dbReference>
<dbReference type="GO" id="GO:0004315">
    <property type="term" value="F:3-oxoacyl-[acyl-carrier-protein] synthase activity"/>
    <property type="evidence" value="ECO:0007669"/>
    <property type="project" value="InterPro"/>
</dbReference>
<reference evidence="6" key="1">
    <citation type="journal article" date="2014" name="Int. J. Syst. Evol. Microbiol.">
        <title>Complete genome sequence of Corynebacterium casei LMG S-19264T (=DSM 44701T), isolated from a smear-ripened cheese.</title>
        <authorList>
            <consortium name="US DOE Joint Genome Institute (JGI-PGF)"/>
            <person name="Walter F."/>
            <person name="Albersmeier A."/>
            <person name="Kalinowski J."/>
            <person name="Ruckert C."/>
        </authorList>
    </citation>
    <scope>NUCLEOTIDE SEQUENCE</scope>
    <source>
        <strain evidence="6">VKM B-2555</strain>
    </source>
</reference>
<evidence type="ECO:0000259" key="4">
    <source>
        <dbReference type="Pfam" id="PF08541"/>
    </source>
</evidence>
<keyword evidence="3" id="KW-0093">Biotin biosynthesis</keyword>
<dbReference type="NCBIfam" id="NF006829">
    <property type="entry name" value="PRK09352.1"/>
    <property type="match status" value="1"/>
</dbReference>
<dbReference type="HAMAP" id="MF_02249">
    <property type="entry name" value="BioZ"/>
    <property type="match status" value="1"/>
</dbReference>
<evidence type="ECO:0000259" key="5">
    <source>
        <dbReference type="Pfam" id="PF08545"/>
    </source>
</evidence>
<dbReference type="SUPFAM" id="SSF53901">
    <property type="entry name" value="Thiolase-like"/>
    <property type="match status" value="1"/>
</dbReference>
<dbReference type="CDD" id="cd00830">
    <property type="entry name" value="KAS_III"/>
    <property type="match status" value="1"/>
</dbReference>
<dbReference type="GO" id="GO:0044550">
    <property type="term" value="P:secondary metabolite biosynthetic process"/>
    <property type="evidence" value="ECO:0007669"/>
    <property type="project" value="TreeGrafter"/>
</dbReference>
<dbReference type="Pfam" id="PF08541">
    <property type="entry name" value="ACP_syn_III_C"/>
    <property type="match status" value="1"/>
</dbReference>
<comment type="pathway">
    <text evidence="3">Cofactor biosynthesis; biotin biosynthesis.</text>
</comment>
<feature type="active site" evidence="3">
    <location>
        <position position="115"/>
    </location>
</feature>
<organism evidence="6 7">
    <name type="scientific">Methylopila jiangsuensis</name>
    <dbReference type="NCBI Taxonomy" id="586230"/>
    <lineage>
        <taxon>Bacteria</taxon>
        <taxon>Pseudomonadati</taxon>
        <taxon>Pseudomonadota</taxon>
        <taxon>Alphaproteobacteria</taxon>
        <taxon>Hyphomicrobiales</taxon>
        <taxon>Methylopilaceae</taxon>
        <taxon>Methylopila</taxon>
    </lineage>
</organism>
<dbReference type="PANTHER" id="PTHR34069">
    <property type="entry name" value="3-OXOACYL-[ACYL-CARRIER-PROTEIN] SYNTHASE 3"/>
    <property type="match status" value="1"/>
</dbReference>
<feature type="active site" evidence="3">
    <location>
        <position position="255"/>
    </location>
</feature>
<feature type="domain" description="Beta-ketoacyl-[acyl-carrier-protein] synthase III N-terminal" evidence="5">
    <location>
        <begin position="110"/>
        <end position="187"/>
    </location>
</feature>
<sequence>MNLRGTRLAGLGWAAPERRVTSAEIEASLGLEPGWIERRTGIRERRWAGDGDTLSGLAVAAGEQAMADAGLDRAEIGLTLLATSTPDQLLPPTGPLVAHRLGLTRSGAVDLAGACGGFLYALALAEGHARLTGKAALVIGANILSRRINPAERASSVLFADAAGAVVVAPDADPSRGVVASALAADGAGYGLVGIPAGGSSMPFAADLPIEDTLMAIADGRGLFLEAVRLMVDCAREVLAEAQVAPETVDRFVPHQANARIFAAVGAKLGVRDAAMASSIADFGNSSAATIPLTLALSHQARPIAAGETLLLAAAGAGMTGGALLIRA</sequence>
<accession>A0A9W6N4J9</accession>
<name>A0A9W6N4J9_9HYPH</name>
<keyword evidence="7" id="KW-1185">Reference proteome</keyword>
<evidence type="ECO:0000313" key="7">
    <source>
        <dbReference type="Proteomes" id="UP001143364"/>
    </source>
</evidence>
<evidence type="ECO:0000256" key="3">
    <source>
        <dbReference type="HAMAP-Rule" id="MF_02249"/>
    </source>
</evidence>
<protein>
    <recommendedName>
        <fullName evidence="3">3-oxopimeloyl-[acyl-carrier-protein] synthase</fullName>
        <shortName evidence="3">3-oxopimeloyl-[ACP] synthase</shortName>
        <ecNumber evidence="3">2.3.1.-</ecNumber>
    </recommendedName>
</protein>
<reference evidence="6" key="2">
    <citation type="submission" date="2023-01" db="EMBL/GenBank/DDBJ databases">
        <authorList>
            <person name="Sun Q."/>
            <person name="Evtushenko L."/>
        </authorList>
    </citation>
    <scope>NUCLEOTIDE SEQUENCE</scope>
    <source>
        <strain evidence="6">VKM B-2555</strain>
    </source>
</reference>